<reference evidence="2 3" key="2">
    <citation type="submission" date="2016-10" db="EMBL/GenBank/DDBJ databases">
        <authorList>
            <person name="de Groot N.N."/>
        </authorList>
    </citation>
    <scope>NUCLEOTIDE SEQUENCE [LARGE SCALE GENOMIC DNA]</scope>
    <source>
        <strain evidence="2 3">DSM 23406</strain>
    </source>
</reference>
<dbReference type="GeneID" id="300922989"/>
<dbReference type="SUPFAM" id="SSF54637">
    <property type="entry name" value="Thioesterase/thiol ester dehydrase-isomerase"/>
    <property type="match status" value="1"/>
</dbReference>
<dbReference type="Proteomes" id="UP001156645">
    <property type="component" value="Unassembled WGS sequence"/>
</dbReference>
<keyword evidence="4" id="KW-1185">Reference proteome</keyword>
<proteinExistence type="predicted"/>
<dbReference type="EMBL" id="BSOK01000015">
    <property type="protein sequence ID" value="GLR28696.1"/>
    <property type="molecule type" value="Genomic_DNA"/>
</dbReference>
<evidence type="ECO:0000313" key="1">
    <source>
        <dbReference type="EMBL" id="GLR28696.1"/>
    </source>
</evidence>
<dbReference type="Gene3D" id="3.10.129.10">
    <property type="entry name" value="Hotdog Thioesterase"/>
    <property type="match status" value="1"/>
</dbReference>
<evidence type="ECO:0000313" key="2">
    <source>
        <dbReference type="EMBL" id="SDE11038.1"/>
    </source>
</evidence>
<gene>
    <name evidence="1" type="ORF">GCM10007915_09340</name>
    <name evidence="2" type="ORF">SAMN05660405_02369</name>
</gene>
<evidence type="ECO:0000313" key="3">
    <source>
        <dbReference type="Proteomes" id="UP000198501"/>
    </source>
</evidence>
<reference evidence="4" key="3">
    <citation type="journal article" date="2019" name="Int. J. Syst. Evol. Microbiol.">
        <title>The Global Catalogue of Microorganisms (GCM) 10K type strain sequencing project: providing services to taxonomists for standard genome sequencing and annotation.</title>
        <authorList>
            <consortium name="The Broad Institute Genomics Platform"/>
            <consortium name="The Broad Institute Genome Sequencing Center for Infectious Disease"/>
            <person name="Wu L."/>
            <person name="Ma J."/>
        </authorList>
    </citation>
    <scope>NUCLEOTIDE SEQUENCE [LARGE SCALE GENOMIC DNA]</scope>
    <source>
        <strain evidence="4">NBRC 103191</strain>
    </source>
</reference>
<dbReference type="EMBL" id="FNAL01000025">
    <property type="protein sequence ID" value="SDE11038.1"/>
    <property type="molecule type" value="Genomic_DNA"/>
</dbReference>
<accession>A0A1G7A7X9</accession>
<dbReference type="InterPro" id="IPR029069">
    <property type="entry name" value="HotDog_dom_sf"/>
</dbReference>
<reference evidence="1" key="1">
    <citation type="journal article" date="2014" name="Int. J. Syst. Evol. Microbiol.">
        <title>Complete genome of a new Firmicutes species belonging to the dominant human colonic microbiota ('Ruminococcus bicirculans') reveals two chromosomes and a selective capacity to utilize plant glucans.</title>
        <authorList>
            <consortium name="NISC Comparative Sequencing Program"/>
            <person name="Wegmann U."/>
            <person name="Louis P."/>
            <person name="Goesmann A."/>
            <person name="Henrissat B."/>
            <person name="Duncan S.H."/>
            <person name="Flint H.J."/>
        </authorList>
    </citation>
    <scope>NUCLEOTIDE SEQUENCE</scope>
    <source>
        <strain evidence="1">NBRC 103191</strain>
    </source>
</reference>
<dbReference type="Pfam" id="PF13279">
    <property type="entry name" value="4HBT_2"/>
    <property type="match status" value="1"/>
</dbReference>
<dbReference type="AlphaFoldDB" id="A0A1G7A7X9"/>
<protein>
    <submittedName>
        <fullName evidence="2">Acyl-CoA thioesterase FadM</fullName>
    </submittedName>
</protein>
<evidence type="ECO:0000313" key="4">
    <source>
        <dbReference type="Proteomes" id="UP001156645"/>
    </source>
</evidence>
<reference evidence="1" key="4">
    <citation type="submission" date="2023-01" db="EMBL/GenBank/DDBJ databases">
        <title>Draft genome sequence of Psychrobacter pacificensis strain NBRC 103191.</title>
        <authorList>
            <person name="Sun Q."/>
            <person name="Mori K."/>
        </authorList>
    </citation>
    <scope>NUCLEOTIDE SEQUENCE</scope>
    <source>
        <strain evidence="1">NBRC 103191</strain>
    </source>
</reference>
<dbReference type="RefSeq" id="WP_093071233.1">
    <property type="nucleotide sequence ID" value="NZ_BSOK01000015.1"/>
</dbReference>
<name>A0A1G7A7X9_9GAMM</name>
<sequence length="147" mass="17041">MSKQELVFEDYLFVFETVMRVRHTEIDLGQHVTIESLTALLSEARLRFLHAKGIKEINSDNQGLIIDTLQLVILSRIRVCEELLFEVGVEPIYDNGGSIVIKITRMHTGEVVAKARQHFRNYDFNLNKVIKLDNTTKEALYPHLFRL</sequence>
<organism evidence="2 3">
    <name type="scientific">Psychrobacter pacificensis</name>
    <dbReference type="NCBI Taxonomy" id="112002"/>
    <lineage>
        <taxon>Bacteria</taxon>
        <taxon>Pseudomonadati</taxon>
        <taxon>Pseudomonadota</taxon>
        <taxon>Gammaproteobacteria</taxon>
        <taxon>Moraxellales</taxon>
        <taxon>Moraxellaceae</taxon>
        <taxon>Psychrobacter</taxon>
    </lineage>
</organism>
<dbReference type="Proteomes" id="UP000198501">
    <property type="component" value="Unassembled WGS sequence"/>
</dbReference>